<evidence type="ECO:0000259" key="1">
    <source>
        <dbReference type="Pfam" id="PF00711"/>
    </source>
</evidence>
<dbReference type="InterPro" id="IPR001855">
    <property type="entry name" value="Defensin_beta-like"/>
</dbReference>
<dbReference type="GO" id="GO:0006952">
    <property type="term" value="P:defense response"/>
    <property type="evidence" value="ECO:0007669"/>
    <property type="project" value="InterPro"/>
</dbReference>
<dbReference type="Ensembl" id="ENSGAGT00000000783.1">
    <property type="protein sequence ID" value="ENSGAGP00000000694.1"/>
    <property type="gene ID" value="ENSGAGG00000000578.1"/>
</dbReference>
<dbReference type="SUPFAM" id="SSF57392">
    <property type="entry name" value="Defensin-like"/>
    <property type="match status" value="1"/>
</dbReference>
<feature type="domain" description="Beta-defensin-like" evidence="1">
    <location>
        <begin position="39"/>
        <end position="72"/>
    </location>
</feature>
<proteinExistence type="predicted"/>
<accession>A0A452GGJ9</accession>
<reference evidence="2" key="2">
    <citation type="submission" date="2025-08" db="UniProtKB">
        <authorList>
            <consortium name="Ensembl"/>
        </authorList>
    </citation>
    <scope>IDENTIFICATION</scope>
</reference>
<dbReference type="GO" id="GO:0005576">
    <property type="term" value="C:extracellular region"/>
    <property type="evidence" value="ECO:0007669"/>
    <property type="project" value="InterPro"/>
</dbReference>
<protein>
    <recommendedName>
        <fullName evidence="1">Beta-defensin-like domain-containing protein</fullName>
    </recommendedName>
</protein>
<name>A0A452GGJ9_9SAUR</name>
<reference evidence="2" key="3">
    <citation type="submission" date="2025-09" db="UniProtKB">
        <authorList>
            <consortium name="Ensembl"/>
        </authorList>
    </citation>
    <scope>IDENTIFICATION</scope>
</reference>
<dbReference type="Pfam" id="PF00711">
    <property type="entry name" value="Defensin_beta"/>
    <property type="match status" value="1"/>
</dbReference>
<keyword evidence="3" id="KW-1185">Reference proteome</keyword>
<evidence type="ECO:0000313" key="3">
    <source>
        <dbReference type="Proteomes" id="UP000291020"/>
    </source>
</evidence>
<sequence>MHIIRLSSRNEEKLRCLYYSFVPLFLSVGNLPMQYHYSLACKGKHGRCREAFCFLNERQIGMCTFHTRFCCRRQK</sequence>
<reference evidence="3" key="1">
    <citation type="journal article" date="2017" name="PLoS ONE">
        <title>The Agassiz's desert tortoise genome provides a resource for the conservation of a threatened species.</title>
        <authorList>
            <person name="Tollis M."/>
            <person name="DeNardo D.F."/>
            <person name="Cornelius J.A."/>
            <person name="Dolby G.A."/>
            <person name="Edwards T."/>
            <person name="Henen B.T."/>
            <person name="Karl A.E."/>
            <person name="Murphy R.W."/>
            <person name="Kusumi K."/>
        </authorList>
    </citation>
    <scope>NUCLEOTIDE SEQUENCE [LARGE SCALE GENOMIC DNA]</scope>
</reference>
<dbReference type="Proteomes" id="UP000291020">
    <property type="component" value="Unassembled WGS sequence"/>
</dbReference>
<dbReference type="Gene3D" id="3.10.360.10">
    <property type="entry name" value="Antimicrobial Peptide, Beta-defensin 2, Chain A"/>
    <property type="match status" value="1"/>
</dbReference>
<organism evidence="2 3">
    <name type="scientific">Gopherus agassizii</name>
    <name type="common">Agassiz's desert tortoise</name>
    <dbReference type="NCBI Taxonomy" id="38772"/>
    <lineage>
        <taxon>Eukaryota</taxon>
        <taxon>Metazoa</taxon>
        <taxon>Chordata</taxon>
        <taxon>Craniata</taxon>
        <taxon>Vertebrata</taxon>
        <taxon>Euteleostomi</taxon>
        <taxon>Archelosauria</taxon>
        <taxon>Testudinata</taxon>
        <taxon>Testudines</taxon>
        <taxon>Cryptodira</taxon>
        <taxon>Durocryptodira</taxon>
        <taxon>Testudinoidea</taxon>
        <taxon>Testudinidae</taxon>
        <taxon>Gopherus</taxon>
    </lineage>
</organism>
<dbReference type="AlphaFoldDB" id="A0A452GGJ9"/>
<evidence type="ECO:0000313" key="2">
    <source>
        <dbReference type="Ensembl" id="ENSGAGP00000000694.1"/>
    </source>
</evidence>